<accession>A0AAN9FRY9</accession>
<organism evidence="7 8">
    <name type="scientific">Crotalaria pallida</name>
    <name type="common">Smooth rattlebox</name>
    <name type="synonym">Crotalaria striata</name>
    <dbReference type="NCBI Taxonomy" id="3830"/>
    <lineage>
        <taxon>Eukaryota</taxon>
        <taxon>Viridiplantae</taxon>
        <taxon>Streptophyta</taxon>
        <taxon>Embryophyta</taxon>
        <taxon>Tracheophyta</taxon>
        <taxon>Spermatophyta</taxon>
        <taxon>Magnoliopsida</taxon>
        <taxon>eudicotyledons</taxon>
        <taxon>Gunneridae</taxon>
        <taxon>Pentapetalae</taxon>
        <taxon>rosids</taxon>
        <taxon>fabids</taxon>
        <taxon>Fabales</taxon>
        <taxon>Fabaceae</taxon>
        <taxon>Papilionoideae</taxon>
        <taxon>50 kb inversion clade</taxon>
        <taxon>genistoids sensu lato</taxon>
        <taxon>core genistoids</taxon>
        <taxon>Crotalarieae</taxon>
        <taxon>Crotalaria</taxon>
    </lineage>
</organism>
<feature type="compositionally biased region" description="Pro residues" evidence="5">
    <location>
        <begin position="47"/>
        <end position="56"/>
    </location>
</feature>
<comment type="similarity">
    <text evidence="2">Belongs to the FIP1 family.</text>
</comment>
<dbReference type="GO" id="GO:0016607">
    <property type="term" value="C:nuclear speck"/>
    <property type="evidence" value="ECO:0007669"/>
    <property type="project" value="TreeGrafter"/>
</dbReference>
<feature type="compositionally biased region" description="Basic and acidic residues" evidence="5">
    <location>
        <begin position="721"/>
        <end position="734"/>
    </location>
</feature>
<dbReference type="GO" id="GO:0003723">
    <property type="term" value="F:RNA binding"/>
    <property type="evidence" value="ECO:0007669"/>
    <property type="project" value="TreeGrafter"/>
</dbReference>
<evidence type="ECO:0000256" key="3">
    <source>
        <dbReference type="ARBA" id="ARBA00022664"/>
    </source>
</evidence>
<dbReference type="PANTHER" id="PTHR36884">
    <property type="entry name" value="FIP1[III]-LIKE PROTEIN"/>
    <property type="match status" value="1"/>
</dbReference>
<evidence type="ECO:0000313" key="8">
    <source>
        <dbReference type="Proteomes" id="UP001372338"/>
    </source>
</evidence>
<proteinExistence type="inferred from homology"/>
<keyword evidence="8" id="KW-1185">Reference proteome</keyword>
<evidence type="ECO:0000313" key="7">
    <source>
        <dbReference type="EMBL" id="KAK7281472.1"/>
    </source>
</evidence>
<feature type="compositionally biased region" description="Basic and acidic residues" evidence="5">
    <location>
        <begin position="809"/>
        <end position="842"/>
    </location>
</feature>
<feature type="compositionally biased region" description="Basic and acidic residues" evidence="5">
    <location>
        <begin position="1151"/>
        <end position="1163"/>
    </location>
</feature>
<feature type="compositionally biased region" description="Basic and acidic residues" evidence="5">
    <location>
        <begin position="1252"/>
        <end position="1261"/>
    </location>
</feature>
<feature type="region of interest" description="Disordered" evidence="5">
    <location>
        <begin position="529"/>
        <end position="553"/>
    </location>
</feature>
<feature type="compositionally biased region" description="Gly residues" evidence="5">
    <location>
        <begin position="174"/>
        <end position="193"/>
    </location>
</feature>
<feature type="compositionally biased region" description="Basic and acidic residues" evidence="5">
    <location>
        <begin position="1221"/>
        <end position="1243"/>
    </location>
</feature>
<keyword evidence="4" id="KW-0539">Nucleus</keyword>
<feature type="compositionally biased region" description="Acidic residues" evidence="5">
    <location>
        <begin position="194"/>
        <end position="207"/>
    </location>
</feature>
<keyword evidence="3" id="KW-0507">mRNA processing</keyword>
<evidence type="ECO:0000256" key="1">
    <source>
        <dbReference type="ARBA" id="ARBA00004123"/>
    </source>
</evidence>
<dbReference type="Pfam" id="PF05182">
    <property type="entry name" value="Fip1"/>
    <property type="match status" value="1"/>
</dbReference>
<feature type="compositionally biased region" description="Basic and acidic residues" evidence="5">
    <location>
        <begin position="1331"/>
        <end position="1343"/>
    </location>
</feature>
<dbReference type="InterPro" id="IPR007854">
    <property type="entry name" value="Fip1_dom"/>
</dbReference>
<evidence type="ECO:0000256" key="5">
    <source>
        <dbReference type="SAM" id="MobiDB-lite"/>
    </source>
</evidence>
<feature type="compositionally biased region" description="Basic and acidic residues" evidence="5">
    <location>
        <begin position="918"/>
        <end position="1113"/>
    </location>
</feature>
<feature type="region of interest" description="Disordered" evidence="5">
    <location>
        <begin position="615"/>
        <end position="1373"/>
    </location>
</feature>
<comment type="subcellular location">
    <subcellularLocation>
        <location evidence="1">Nucleus</location>
    </subcellularLocation>
</comment>
<dbReference type="InterPro" id="IPR044976">
    <property type="entry name" value="FIPS5/FIPS3-like"/>
</dbReference>
<evidence type="ECO:0000259" key="6">
    <source>
        <dbReference type="Pfam" id="PF05182"/>
    </source>
</evidence>
<comment type="caution">
    <text evidence="7">The sequence shown here is derived from an EMBL/GenBank/DDBJ whole genome shotgun (WGS) entry which is preliminary data.</text>
</comment>
<dbReference type="GO" id="GO:0006397">
    <property type="term" value="P:mRNA processing"/>
    <property type="evidence" value="ECO:0007669"/>
    <property type="project" value="UniProtKB-KW"/>
</dbReference>
<evidence type="ECO:0000256" key="4">
    <source>
        <dbReference type="ARBA" id="ARBA00023242"/>
    </source>
</evidence>
<dbReference type="Proteomes" id="UP001372338">
    <property type="component" value="Unassembled WGS sequence"/>
</dbReference>
<gene>
    <name evidence="7" type="ORF">RIF29_09509</name>
</gene>
<dbReference type="EMBL" id="JAYWIO010000002">
    <property type="protein sequence ID" value="KAK7281472.1"/>
    <property type="molecule type" value="Genomic_DNA"/>
</dbReference>
<dbReference type="PANTHER" id="PTHR36884:SF1">
    <property type="entry name" value="FIP1[V]-LIKE PROTEIN"/>
    <property type="match status" value="1"/>
</dbReference>
<name>A0AAN9FRY9_CROPI</name>
<feature type="compositionally biased region" description="Basic and acidic residues" evidence="5">
    <location>
        <begin position="1187"/>
        <end position="1214"/>
    </location>
</feature>
<feature type="compositionally biased region" description="Basic and acidic residues" evidence="5">
    <location>
        <begin position="1297"/>
        <end position="1306"/>
    </location>
</feature>
<feature type="compositionally biased region" description="Basic and acidic residues" evidence="5">
    <location>
        <begin position="88"/>
        <end position="120"/>
    </location>
</feature>
<feature type="compositionally biased region" description="Basic and acidic residues" evidence="5">
    <location>
        <begin position="660"/>
        <end position="677"/>
    </location>
</feature>
<feature type="compositionally biased region" description="Basic and acidic residues" evidence="5">
    <location>
        <begin position="1120"/>
        <end position="1137"/>
    </location>
</feature>
<feature type="domain" description="Pre-mRNA polyadenylation factor Fip1" evidence="6">
    <location>
        <begin position="383"/>
        <end position="425"/>
    </location>
</feature>
<feature type="compositionally biased region" description="Basic and acidic residues" evidence="5">
    <location>
        <begin position="1270"/>
        <end position="1280"/>
    </location>
</feature>
<feature type="compositionally biased region" description="Basic and acidic residues" evidence="5">
    <location>
        <begin position="755"/>
        <end position="767"/>
    </location>
</feature>
<feature type="region of interest" description="Disordered" evidence="5">
    <location>
        <begin position="22"/>
        <end position="143"/>
    </location>
</feature>
<reference evidence="7 8" key="1">
    <citation type="submission" date="2024-01" db="EMBL/GenBank/DDBJ databases">
        <title>The genomes of 5 underutilized Papilionoideae crops provide insights into root nodulation and disease resistanc.</title>
        <authorList>
            <person name="Yuan L."/>
        </authorList>
    </citation>
    <scope>NUCLEOTIDE SEQUENCE [LARGE SCALE GENOMIC DNA]</scope>
    <source>
        <strain evidence="7">ZHUSHIDOU_FW_LH</strain>
        <tissue evidence="7">Leaf</tissue>
    </source>
</reference>
<feature type="region of interest" description="Disordered" evidence="5">
    <location>
        <begin position="171"/>
        <end position="207"/>
    </location>
</feature>
<evidence type="ECO:0000256" key="2">
    <source>
        <dbReference type="ARBA" id="ARBA00007459"/>
    </source>
</evidence>
<protein>
    <recommendedName>
        <fullName evidence="6">Pre-mRNA polyadenylation factor Fip1 domain-containing protein</fullName>
    </recommendedName>
</protein>
<feature type="compositionally biased region" description="Basic and acidic residues" evidence="5">
    <location>
        <begin position="687"/>
        <end position="700"/>
    </location>
</feature>
<feature type="compositionally biased region" description="Basic and acidic residues" evidence="5">
    <location>
        <begin position="854"/>
        <end position="911"/>
    </location>
</feature>
<sequence>MEDDDEFGDLYTDVLLPFTAASSSSPVAHPHHSSPIPDLNLNNTPDPEIPYTPPHPISDAPDPITNQIAPPDPPDSSHAVLDASPTLKGKEEGSADIARVLDDGGGDAKSEDRAMLDSNKESVAVDENSGGGGEIEGKDVDLNDQEVKFDIEDDGGGGAIGDVGLEPVIPGLSYDGGVGDGGGGGGGGGGGAGEGDEWDDSDSDDDLQIVLNDNNHLAAMERGGMVDDDDDEDEDDGLVIVANGDLNQGVEEQEWVENTALPGDGERKDAGESGKVTVAGGPIAMPKIGYSSHGYHPFHSQFKYVRPGAAPTPGVATSAPGGPPGLIRPLANMAGRGRGDWRPPMPKVFHAGPGLPGWGNSAAGRGFGGGLDFTLPSHKTIFDVDIESFEEKPWKYPNVDASDFFNFGLNEDSWKDYCKQLEQLRLESTMQSKIRVYESGRKEQEYDPDLPPELAAATGIHDPTVENANSVKLNVGQSDVMKGHVRPPLPTGRAIQVEGGYGERLPSIDTRPPRNRDSDAIIEIVLQDTEDDGSSAGIDVQDQPEDGQPQREDFREDHVLRDEIPRLEPDYYDGFPRDFNGRKKEITGRRVPYMKSSPANIPNGDEDLFFPREEPFSYSRSRGPNPRSYAVNLSSSHEERRMQRRVHAQSPPITPIRELTTIDEKKEGSVESMEVRRGALSSSPVIKDARESSVEDKNTELEDTGTANQSSRLEKEEIDLDTVHKVDNLKDGISRRHKLTSELEQPLLDEVDDREDSKAARGSDNSKARSSSSRDNQKRQEGFEVEVDQDPRSARQGSIRQAPDESEQELYRREHDGKQEIERNRIVPKGREGSYPYRDRHPSSAHQLPPNIDGLDRQKHRDNSDMDWTQRDDLYSRRIRNDEPRKRDRSKVRENERSDKDDSLHSRKHLDNGSYRVPYDKDVGSRDSRPRERDEGLRIRYEAAEDYHSKRRKDEEYLRREHIEKEEILHGYRDNVSRRRRERDEVLDPRKRDDLKRSRDNLDDEYDARQKDEAWLPRERGDRHRDREEWHRMKQSHEEHVPKREREEGRSSVRSGRRAEEKSWVGHARAKDELKVSDKEYQSKEAMRHNDQLKRRDRILDESTHHRGRDDAYARGNHYNGEERRSRQERSSSHDHAANASDNLRGHERKHKEGGSRKSKESDVNNANSLGLSRKSQENLNGPTNEKGLKGSGDEEHAEHEIPGHRLSRKRQEDISDDDQLDTHRGRSKLERWTSHKERDFSIDSKSSSSLKFKDIDKDNDNIESSEAGKPVDEYAKTVDVDNQQPFLAEGSDYVDMDGKDADTKGLGDQPLDTVERLKKRSERFKLPMPSEKETQPIKKLESEPLPPAKSENPVDSEVKQERPPRKRRWISN</sequence>